<comment type="cofactor">
    <cofactor evidence="6">
        <name>Zn(2+)</name>
        <dbReference type="ChEBI" id="CHEBI:29105"/>
    </cofactor>
</comment>
<reference evidence="9" key="1">
    <citation type="submission" date="2016-05" db="EMBL/GenBank/DDBJ databases">
        <authorList>
            <person name="Adebesin M.O."/>
            <person name="Ahama K."/>
            <person name="Alekasir E.M.M."/>
            <person name="Ali S."/>
            <person name="Aligholizadeh E."/>
            <person name="Allison J.M."/>
            <person name="Alzaher A."/>
            <person name="Andaya C.D."/>
            <person name="Asfaw S."/>
            <person name="Bansal N."/>
            <person name="Beauchard M.A."/>
            <person name="Betancourt K.A."/>
            <person name="Bhatia B."/>
            <person name="Boretti N.A."/>
            <person name="Brondi J.N."/>
            <person name="Byrd C.E."/>
            <person name="Cao A."/>
            <person name="Cardosa E.A."/>
            <person name="Carter A."/>
            <person name="Chen S."/>
            <person name="Chen Y."/>
            <person name="Clara Vega K."/>
            <person name="Cobuzzi M."/>
            <person name="Conn O.L."/>
            <person name="Crosby I.A."/>
            <person name="Daly S.B."/>
            <person name="DePaz I.X."/>
            <person name="Dhaurali S."/>
            <person name="Dowdy K.M."/>
            <person name="Edokobi N.B."/>
            <person name="Ekanayake A.B."/>
            <person name="Ekekwe S.O."/>
            <person name="Emond M.A."/>
            <person name="Endres L."/>
            <person name="Eng S."/>
            <person name="Felkoski S.A."/>
            <person name="Gant C.D."/>
            <person name="Gaskin B."/>
            <person name="Gondal S."/>
            <person name="Gutmann J."/>
            <person name="Ha T.-A."/>
            <person name="Habteyes H."/>
            <person name="Hariri O."/>
            <person name="Healey R.M."/>
            <person name="Heins J.L."/>
            <person name="Henderson A.L."/>
            <person name="Hernandez F.M.D."/>
            <person name="Hoang P.T."/>
            <person name="Hope K.T."/>
            <person name="Husna A."/>
            <person name="Hussain A."/>
            <person name="Imani O."/>
            <person name="Jackson N.L."/>
            <person name="Jacob V.M."/>
            <person name="Kang C."/>
            <person name="Kantov R.M."/>
            <person name="Kavuru S."/>
            <person name="Kerr M.S.-J.E."/>
            <person name="Khan O.A."/>
            <person name="Khan T.M."/>
            <person name="King T."/>
            <person name="Kulkarni R."/>
            <person name="Li A."/>
            <person name="Maczka C."/>
            <person name="Maisonet E."/>
            <person name="Majethia P.M."/>
            <person name="Malik D.A."/>
            <person name="Mariam A."/>
            <person name="Marquess E.B."/>
            <person name="Mattison J."/>
            <person name="McDonald N."/>
            <person name="Mehr S."/>
            <person name="Mengers S.R."/>
            <person name="Michaels D.P."/>
            <person name="Mondal S."/>
            <person name="Monney de Bebohi F."/>
            <person name="Nakhleh S.I."/>
            <person name="Ndubuizu N.C."/>
            <person name="Nguyen A.H."/>
            <person name="Nguyen K.M."/>
            <person name="Nguyen M.T."/>
            <person name="Nicholas M.L."/>
            <person name="Nimalan J.P."/>
            <person name="O'Connell R.A."/>
            <person name="Odoi E."/>
            <person name="Ojo L."/>
            <person name="Okoye A.E."/>
            <person name="Olateru-Olagbegi O."/>
            <person name="Osei K.V."/>
            <person name="Osei-Tutu A."/>
            <person name="Palilla A.M."/>
            <person name="Pancholi S."/>
            <person name="Park J.H.M."/>
            <person name="Patel K."/>
            <person name="Patel P."/>
            <person name="Pennington E."/>
            <person name="Peterson R.E."/>
            <person name="Pon J."/>
            <person name="Pourkarim H."/>
            <person name="Reed M.L."/>
            <person name="Rottman V."/>
            <person name="Salazar J."/>
            <person name="Samet S."/>
            <person name="Sendze O."/>
            <person name="Stelmack M.A."/>
            <person name="Stinnett R."/>
            <person name="Tchouaga A.L.N."/>
            <person name="Thompson E.M."/>
            <person name="Tran N.G."/>
            <person name="Truong T."/>
            <person name="Udo J.A."/>
            <person name="Verona L.T."/>
            <person name="Vu T.-Q."/>
            <person name="Wade J."/>
            <person name="Wang N.Q."/>
            <person name="Waters Z.M."/>
            <person name="Wellman R.J."/>
            <person name="Woldegabreal S."/>
            <person name="Yee A.C."/>
            <person name="Yirefu M."/>
            <person name="Zahangir S."/>
            <person name="Zhai Y."/>
            <person name="Devine C.L."/>
            <person name="Liao K."/>
            <person name="Prasad P.K."/>
            <person name="Ruthenberg K.J."/>
            <person name="Shonk J.A."/>
            <person name="Way M."/>
            <person name="Yousufi H.K."/>
            <person name="Cao L."/>
            <person name="Fox J."/>
            <person name="Hobbs E."/>
            <person name="Kilic S."/>
            <person name="Nunn R."/>
            <person name="Patel R."/>
            <person name="Rubenstein M."/>
            <person name="Erill I."/>
            <person name="Caruso S.M."/>
            <person name="Hughes L.E."/>
            <person name="Garlena R.A."/>
            <person name="Russell D.A."/>
            <person name="Pope W.H."/>
            <person name="Jacobs-Sera D."/>
            <person name="Hendrix R.W."/>
            <person name="Hatfull G.F."/>
        </authorList>
    </citation>
    <scope>NUCLEOTIDE SEQUENCE [LARGE SCALE GENOMIC DNA]</scope>
</reference>
<name>A0A1B1PA58_9CAUD</name>
<dbReference type="PIRSF" id="PIRSF006019">
    <property type="entry name" value="dCMP_deaminase"/>
    <property type="match status" value="1"/>
</dbReference>
<dbReference type="KEGG" id="vg:29080482"/>
<dbReference type="PANTHER" id="PTHR11086:SF18">
    <property type="entry name" value="DEOXYCYTIDYLATE DEAMINASE"/>
    <property type="match status" value="1"/>
</dbReference>
<dbReference type="Proteomes" id="UP000202682">
    <property type="component" value="Segment"/>
</dbReference>
<feature type="domain" description="CMP/dCMP-type deaminase" evidence="7">
    <location>
        <begin position="6"/>
        <end position="152"/>
    </location>
</feature>
<evidence type="ECO:0000313" key="9">
    <source>
        <dbReference type="Proteomes" id="UP000202682"/>
    </source>
</evidence>
<keyword evidence="2 6" id="KW-0479">Metal-binding</keyword>
<dbReference type="EMBL" id="KX344445">
    <property type="protein sequence ID" value="ANT41040.1"/>
    <property type="molecule type" value="Genomic_DNA"/>
</dbReference>
<dbReference type="InterPro" id="IPR002125">
    <property type="entry name" value="CMP_dCMP_dom"/>
</dbReference>
<feature type="binding site" evidence="6">
    <location>
        <position position="85"/>
    </location>
    <ligand>
        <name>Zn(2+)</name>
        <dbReference type="ChEBI" id="CHEBI:29105"/>
        <note>catalytic</note>
    </ligand>
</feature>
<dbReference type="GO" id="GO:0006220">
    <property type="term" value="P:pyrimidine nucleotide metabolic process"/>
    <property type="evidence" value="ECO:0007669"/>
    <property type="project" value="InterPro"/>
</dbReference>
<evidence type="ECO:0000256" key="5">
    <source>
        <dbReference type="PIRSR" id="PIRSR006019-1"/>
    </source>
</evidence>
<evidence type="ECO:0000259" key="7">
    <source>
        <dbReference type="PROSITE" id="PS51747"/>
    </source>
</evidence>
<dbReference type="PROSITE" id="PS51747">
    <property type="entry name" value="CYT_DCMP_DEAMINASES_2"/>
    <property type="match status" value="1"/>
</dbReference>
<dbReference type="Pfam" id="PF00383">
    <property type="entry name" value="dCMP_cyt_deam_1"/>
    <property type="match status" value="1"/>
</dbReference>
<dbReference type="InterPro" id="IPR016192">
    <property type="entry name" value="APOBEC/CMP_deaminase_Zn-bd"/>
</dbReference>
<evidence type="ECO:0000256" key="4">
    <source>
        <dbReference type="ARBA" id="ARBA00022833"/>
    </source>
</evidence>
<dbReference type="RefSeq" id="YP_009287820.1">
    <property type="nucleotide sequence ID" value="NC_031078.1"/>
</dbReference>
<keyword evidence="3" id="KW-0378">Hydrolase</keyword>
<dbReference type="InterPro" id="IPR016473">
    <property type="entry name" value="dCMP_deaminase"/>
</dbReference>
<dbReference type="OrthoDB" id="10605at10239"/>
<dbReference type="GO" id="GO:0004132">
    <property type="term" value="F:dCMP deaminase activity"/>
    <property type="evidence" value="ECO:0007669"/>
    <property type="project" value="InterPro"/>
</dbReference>
<feature type="binding site" evidence="6">
    <location>
        <position position="117"/>
    </location>
    <ligand>
        <name>Zn(2+)</name>
        <dbReference type="ChEBI" id="CHEBI:29105"/>
        <note>catalytic</note>
    </ligand>
</feature>
<evidence type="ECO:0000313" key="8">
    <source>
        <dbReference type="EMBL" id="ANT41040.1"/>
    </source>
</evidence>
<protein>
    <submittedName>
        <fullName evidence="8">Deoxycytidylate deaminase</fullName>
    </submittedName>
</protein>
<proteinExistence type="inferred from homology"/>
<dbReference type="SUPFAM" id="SSF53927">
    <property type="entry name" value="Cytidine deaminase-like"/>
    <property type="match status" value="1"/>
</dbReference>
<keyword evidence="9" id="KW-1185">Reference proteome</keyword>
<evidence type="ECO:0000256" key="6">
    <source>
        <dbReference type="PIRSR" id="PIRSR006019-2"/>
    </source>
</evidence>
<gene>
    <name evidence="8" type="ORF">SEA_NANODON_36</name>
</gene>
<evidence type="ECO:0000256" key="2">
    <source>
        <dbReference type="ARBA" id="ARBA00022723"/>
    </source>
</evidence>
<dbReference type="InterPro" id="IPR015517">
    <property type="entry name" value="dCMP_deaminase-rel"/>
</dbReference>
<evidence type="ECO:0000256" key="3">
    <source>
        <dbReference type="ARBA" id="ARBA00022801"/>
    </source>
</evidence>
<sequence length="161" mass="17125">MFQRPSRDEWALGIAEAVSTIADCSRAQVGAVIVAQKGYSVLGLGYNGLPRGVPGCGTAGNCPRGQLSVEECARDSNYANCAADHAERNAIRDALEVKGIHPDMVRDSTLHVTRKPCPACTTLISSVGIGRVVVRGEENTECSPLEGLWRSMQSRVVNSLA</sequence>
<organism evidence="8 9">
    <name type="scientific">Streptomyces phage Nanodon</name>
    <dbReference type="NCBI Taxonomy" id="1873777"/>
    <lineage>
        <taxon>Viruses</taxon>
        <taxon>Duplodnaviria</taxon>
        <taxon>Heunggongvirae</taxon>
        <taxon>Uroviricota</taxon>
        <taxon>Caudoviricetes</taxon>
        <taxon>Arquatrovirinae</taxon>
        <taxon>Likavirus</taxon>
        <taxon>Likavirus nanodon</taxon>
    </lineage>
</organism>
<dbReference type="InterPro" id="IPR016193">
    <property type="entry name" value="Cytidine_deaminase-like"/>
</dbReference>
<accession>A0A1B1PA58</accession>
<dbReference type="GO" id="GO:0008270">
    <property type="term" value="F:zinc ion binding"/>
    <property type="evidence" value="ECO:0007669"/>
    <property type="project" value="InterPro"/>
</dbReference>
<dbReference type="Gene3D" id="3.40.140.10">
    <property type="entry name" value="Cytidine Deaminase, domain 2"/>
    <property type="match status" value="1"/>
</dbReference>
<dbReference type="PANTHER" id="PTHR11086">
    <property type="entry name" value="DEOXYCYTIDYLATE DEAMINASE-RELATED"/>
    <property type="match status" value="1"/>
</dbReference>
<comment type="similarity">
    <text evidence="1">Belongs to the cytidine and deoxycytidylate deaminase family.</text>
</comment>
<keyword evidence="4 6" id="KW-0862">Zinc</keyword>
<feature type="active site" description="Proton donor" evidence="5">
    <location>
        <position position="87"/>
    </location>
</feature>
<dbReference type="PROSITE" id="PS00903">
    <property type="entry name" value="CYT_DCMP_DEAMINASES_1"/>
    <property type="match status" value="1"/>
</dbReference>
<feature type="binding site" evidence="6">
    <location>
        <position position="120"/>
    </location>
    <ligand>
        <name>Zn(2+)</name>
        <dbReference type="ChEBI" id="CHEBI:29105"/>
        <note>catalytic</note>
    </ligand>
</feature>
<evidence type="ECO:0000256" key="1">
    <source>
        <dbReference type="ARBA" id="ARBA00006576"/>
    </source>
</evidence>
<dbReference type="GeneID" id="29080482"/>